<accession>A0A512M6D4</accession>
<evidence type="ECO:0000256" key="2">
    <source>
        <dbReference type="ARBA" id="ARBA00022723"/>
    </source>
</evidence>
<keyword evidence="2" id="KW-0479">Metal-binding</keyword>
<dbReference type="RefSeq" id="WP_146849893.1">
    <property type="nucleotide sequence ID" value="NZ_BKAG01000009.1"/>
</dbReference>
<evidence type="ECO:0000313" key="6">
    <source>
        <dbReference type="EMBL" id="GEP42289.1"/>
    </source>
</evidence>
<dbReference type="EMBL" id="BKAG01000009">
    <property type="protein sequence ID" value="GEP42289.1"/>
    <property type="molecule type" value="Genomic_DNA"/>
</dbReference>
<organism evidence="6 7">
    <name type="scientific">Brevifollis gellanilyticus</name>
    <dbReference type="NCBI Taxonomy" id="748831"/>
    <lineage>
        <taxon>Bacteria</taxon>
        <taxon>Pseudomonadati</taxon>
        <taxon>Verrucomicrobiota</taxon>
        <taxon>Verrucomicrobiia</taxon>
        <taxon>Verrucomicrobiales</taxon>
        <taxon>Verrucomicrobiaceae</taxon>
    </lineage>
</organism>
<dbReference type="OrthoDB" id="184972at2"/>
<protein>
    <recommendedName>
        <fullName evidence="5">Succinylglutamate desuccinylase/Aspartoacylase catalytic domain-containing protein</fullName>
    </recommendedName>
</protein>
<dbReference type="GO" id="GO:0016788">
    <property type="term" value="F:hydrolase activity, acting on ester bonds"/>
    <property type="evidence" value="ECO:0007669"/>
    <property type="project" value="InterPro"/>
</dbReference>
<gene>
    <name evidence="6" type="ORF">BGE01nite_15800</name>
</gene>
<evidence type="ECO:0000259" key="5">
    <source>
        <dbReference type="Pfam" id="PF24827"/>
    </source>
</evidence>
<dbReference type="SUPFAM" id="SSF53187">
    <property type="entry name" value="Zn-dependent exopeptidases"/>
    <property type="match status" value="1"/>
</dbReference>
<evidence type="ECO:0000313" key="7">
    <source>
        <dbReference type="Proteomes" id="UP000321577"/>
    </source>
</evidence>
<evidence type="ECO:0000256" key="4">
    <source>
        <dbReference type="ARBA" id="ARBA00022833"/>
    </source>
</evidence>
<comment type="cofactor">
    <cofactor evidence="1">
        <name>Zn(2+)</name>
        <dbReference type="ChEBI" id="CHEBI:29105"/>
    </cofactor>
</comment>
<keyword evidence="7" id="KW-1185">Reference proteome</keyword>
<reference evidence="6 7" key="1">
    <citation type="submission" date="2019-07" db="EMBL/GenBank/DDBJ databases">
        <title>Whole genome shotgun sequence of Brevifollis gellanilyticus NBRC 108608.</title>
        <authorList>
            <person name="Hosoyama A."/>
            <person name="Uohara A."/>
            <person name="Ohji S."/>
            <person name="Ichikawa N."/>
        </authorList>
    </citation>
    <scope>NUCLEOTIDE SEQUENCE [LARGE SCALE GENOMIC DNA]</scope>
    <source>
        <strain evidence="6 7">NBRC 108608</strain>
    </source>
</reference>
<evidence type="ECO:0000256" key="3">
    <source>
        <dbReference type="ARBA" id="ARBA00022801"/>
    </source>
</evidence>
<dbReference type="InterPro" id="IPR055438">
    <property type="entry name" value="AstE_AspA_cat"/>
</dbReference>
<keyword evidence="3" id="KW-0378">Hydrolase</keyword>
<proteinExistence type="predicted"/>
<evidence type="ECO:0000256" key="1">
    <source>
        <dbReference type="ARBA" id="ARBA00001947"/>
    </source>
</evidence>
<dbReference type="Gene3D" id="3.40.630.10">
    <property type="entry name" value="Zn peptidases"/>
    <property type="match status" value="1"/>
</dbReference>
<dbReference type="Proteomes" id="UP000321577">
    <property type="component" value="Unassembled WGS sequence"/>
</dbReference>
<keyword evidence="4" id="KW-0862">Zinc</keyword>
<sequence>MLLTSLVSDRLSPATLPAYTRPVPRIILESVPPDQGIYIPKIVSKPLKKGFGFKFGIFAGIHGDEEAGILATQQLIRWASEKPEELGDFELHFFPVCNPTGRNLGTRHNQSDLDLNREFWYGSLEPEVMYLESELRRERYDGIISLHSDTDSDGCYGFVSGALLSEQLLKPALEAADAHLPRNSEHLIDGFLAKDGIIKEGYLGILSAPPEQEVKPLEIVFETPGLAPMHRQVAATVDAVKAILARYRLLQAYAPNI</sequence>
<feature type="domain" description="Succinylglutamate desuccinylase/Aspartoacylase catalytic" evidence="5">
    <location>
        <begin position="57"/>
        <end position="168"/>
    </location>
</feature>
<comment type="caution">
    <text evidence="6">The sequence shown here is derived from an EMBL/GenBank/DDBJ whole genome shotgun (WGS) entry which is preliminary data.</text>
</comment>
<dbReference type="GO" id="GO:0046872">
    <property type="term" value="F:metal ion binding"/>
    <property type="evidence" value="ECO:0007669"/>
    <property type="project" value="UniProtKB-KW"/>
</dbReference>
<name>A0A512M6D4_9BACT</name>
<dbReference type="Pfam" id="PF24827">
    <property type="entry name" value="AstE_AspA_cat"/>
    <property type="match status" value="1"/>
</dbReference>
<dbReference type="AlphaFoldDB" id="A0A512M6D4"/>